<sequence length="150" mass="16035">MPIHRRHLGGAALLAATLVPVLAKAQAADDQAVAQAVASLTRAMLAADRAALEALTHEGLSYGHSAGRIENRAQFIGNIVERNNPFGEINITNQTIQVNGDDAIVRHVFTGHTTGGGRITPVNIGILQVWKKQAGAWKLYARQAFTRPQA</sequence>
<gene>
    <name evidence="3" type="ORF">R9Z33_21280</name>
</gene>
<dbReference type="Gene3D" id="3.10.450.50">
    <property type="match status" value="1"/>
</dbReference>
<feature type="chain" id="PRO_5045741549" evidence="1">
    <location>
        <begin position="28"/>
        <end position="150"/>
    </location>
</feature>
<feature type="domain" description="DUF4440" evidence="2">
    <location>
        <begin position="34"/>
        <end position="139"/>
    </location>
</feature>
<evidence type="ECO:0000313" key="3">
    <source>
        <dbReference type="EMBL" id="WPB84617.1"/>
    </source>
</evidence>
<organism evidence="3 4">
    <name type="scientific">Sediminicoccus rosea</name>
    <dbReference type="NCBI Taxonomy" id="1225128"/>
    <lineage>
        <taxon>Bacteria</taxon>
        <taxon>Pseudomonadati</taxon>
        <taxon>Pseudomonadota</taxon>
        <taxon>Alphaproteobacteria</taxon>
        <taxon>Acetobacterales</taxon>
        <taxon>Roseomonadaceae</taxon>
        <taxon>Sediminicoccus</taxon>
    </lineage>
</organism>
<dbReference type="InterPro" id="IPR032710">
    <property type="entry name" value="NTF2-like_dom_sf"/>
</dbReference>
<dbReference type="Pfam" id="PF14534">
    <property type="entry name" value="DUF4440"/>
    <property type="match status" value="1"/>
</dbReference>
<proteinExistence type="predicted"/>
<evidence type="ECO:0000259" key="2">
    <source>
        <dbReference type="Pfam" id="PF14534"/>
    </source>
</evidence>
<dbReference type="SUPFAM" id="SSF54427">
    <property type="entry name" value="NTF2-like"/>
    <property type="match status" value="1"/>
</dbReference>
<dbReference type="Proteomes" id="UP001305521">
    <property type="component" value="Chromosome"/>
</dbReference>
<evidence type="ECO:0000256" key="1">
    <source>
        <dbReference type="SAM" id="SignalP"/>
    </source>
</evidence>
<dbReference type="InterPro" id="IPR027843">
    <property type="entry name" value="DUF4440"/>
</dbReference>
<protein>
    <submittedName>
        <fullName evidence="3">Nuclear transport factor 2 family protein</fullName>
    </submittedName>
</protein>
<keyword evidence="1" id="KW-0732">Signal</keyword>
<name>A0ABZ0PG80_9PROT</name>
<keyword evidence="4" id="KW-1185">Reference proteome</keyword>
<accession>A0ABZ0PG80</accession>
<reference evidence="3 4" key="1">
    <citation type="submission" date="2023-11" db="EMBL/GenBank/DDBJ databases">
        <title>Arctic aerobic anoxygenic photoheterotroph Sediminicoccus rosea KRV36 adapts its photosynthesis to long days of polar summer.</title>
        <authorList>
            <person name="Tomasch J."/>
            <person name="Kopejtka K."/>
            <person name="Bily T."/>
            <person name="Gardiner A.T."/>
            <person name="Gardian Z."/>
            <person name="Shivaramu S."/>
            <person name="Koblizek M."/>
            <person name="Engelhardt F."/>
            <person name="Kaftan D."/>
        </authorList>
    </citation>
    <scope>NUCLEOTIDE SEQUENCE [LARGE SCALE GENOMIC DNA]</scope>
    <source>
        <strain evidence="3 4">R-30</strain>
    </source>
</reference>
<evidence type="ECO:0000313" key="4">
    <source>
        <dbReference type="Proteomes" id="UP001305521"/>
    </source>
</evidence>
<dbReference type="EMBL" id="CP137852">
    <property type="protein sequence ID" value="WPB84617.1"/>
    <property type="molecule type" value="Genomic_DNA"/>
</dbReference>
<feature type="signal peptide" evidence="1">
    <location>
        <begin position="1"/>
        <end position="27"/>
    </location>
</feature>
<dbReference type="RefSeq" id="WP_318648582.1">
    <property type="nucleotide sequence ID" value="NZ_CP137852.1"/>
</dbReference>